<evidence type="ECO:0000313" key="2">
    <source>
        <dbReference type="EMBL" id="AVK77612.1"/>
    </source>
</evidence>
<gene>
    <name evidence="2" type="ORF">pmac_cds_924</name>
</gene>
<feature type="compositionally biased region" description="Low complexity" evidence="1">
    <location>
        <begin position="482"/>
        <end position="491"/>
    </location>
</feature>
<feature type="compositionally biased region" description="Low complexity" evidence="1">
    <location>
        <begin position="425"/>
        <end position="439"/>
    </location>
</feature>
<feature type="compositionally biased region" description="Basic residues" evidence="1">
    <location>
        <begin position="282"/>
        <end position="297"/>
    </location>
</feature>
<feature type="compositionally biased region" description="Basic and acidic residues" evidence="1">
    <location>
        <begin position="376"/>
        <end position="388"/>
    </location>
</feature>
<dbReference type="GeneID" id="36842067"/>
<reference evidence="2" key="1">
    <citation type="journal article" date="2018" name="Nat. Commun.">
        <title>Diversity and evolution of the emerging Pandoraviridae family.</title>
        <authorList>
            <person name="Legendre M."/>
            <person name="Fabre E."/>
            <person name="Poirot O."/>
            <person name="Jeudy S."/>
            <person name="Lartigue A."/>
            <person name="Alempic J.M."/>
            <person name="Beucher L."/>
            <person name="Philippe N."/>
            <person name="Bertaux L."/>
            <person name="Christo-Foroux E."/>
            <person name="Labadie K."/>
            <person name="Coute Y."/>
            <person name="Abergel C."/>
            <person name="Claverie J.M."/>
        </authorList>
    </citation>
    <scope>NUCLEOTIDE SEQUENCE [LARGE SCALE GENOMIC DNA]</scope>
    <source>
        <strain evidence="2">Macleodensis</strain>
    </source>
</reference>
<feature type="region of interest" description="Disordered" evidence="1">
    <location>
        <begin position="469"/>
        <end position="491"/>
    </location>
</feature>
<protein>
    <submittedName>
        <fullName evidence="2">Uncharacterized protein</fullName>
    </submittedName>
</protein>
<dbReference type="RefSeq" id="YP_009481608.1">
    <property type="nucleotide sequence ID" value="NC_037665.1"/>
</dbReference>
<organism evidence="2">
    <name type="scientific">Pandoravirus macleodensis</name>
    <dbReference type="NCBI Taxonomy" id="2107707"/>
    <lineage>
        <taxon>Viruses</taxon>
        <taxon>Pandoravirus</taxon>
    </lineage>
</organism>
<sequence>MDSPVPSSTPPHARAAAAPILPASVNVWIDAQRREIILLRAARARRSDCGGGTHDGAAMYGVLHRLYRWFAAVERGTMPSDLVLSGTEPTAVDPKDDDKSTAAASACDANTADIVSDFTAHPPAYASFGDVCESELGMQRSTAQRAIKETLVAGLFRDVVVAPMATAAAEEAAGVPTSGRADGDVEHRCDDKDDDDDAALVAHMAPSSYRCLLGVVTDWSAPHDWTEWSAEALASWLRAPDRAVLLDALRSLWHRTKARANVGGGEFHADAKVGRDVVAHGGAHHTRAHSAHNRKATRSQDGSDRTTHRLVRITRRHIEAALADMGDSMPVPTRQTRVVETATQMDVVATVHGTATEPTISCLSPRRAKRSPRTNTLDRRRQPLDDVLGRIASSLSEESNARGATEATKKRRQRPTRLPTDHDGAVAVDDGDNNNNNNDNDNDDRAVIRRKIDKAGSCVAAGARDNTEAYAPARERGAQEETPTAASTTDAMMSACNIVENRYTMKSDDNDGDDDDDGASNDDTTLEIIDTFLSAMDAVRPMLLLRRQQRQRERLRQQRRRPRPPEPTPPLPVCQGRANNDNNSQ</sequence>
<proteinExistence type="predicted"/>
<feature type="region of interest" description="Disordered" evidence="1">
    <location>
        <begin position="281"/>
        <end position="307"/>
    </location>
</feature>
<feature type="region of interest" description="Disordered" evidence="1">
    <location>
        <begin position="356"/>
        <end position="446"/>
    </location>
</feature>
<accession>A0A2U7UGP1</accession>
<dbReference type="KEGG" id="vg:36842067"/>
<feature type="region of interest" description="Disordered" evidence="1">
    <location>
        <begin position="547"/>
        <end position="585"/>
    </location>
</feature>
<evidence type="ECO:0000256" key="1">
    <source>
        <dbReference type="SAM" id="MobiDB-lite"/>
    </source>
</evidence>
<dbReference type="Proteomes" id="UP000249758">
    <property type="component" value="Segment"/>
</dbReference>
<name>A0A2U7UGP1_9VIRU</name>
<dbReference type="EMBL" id="MG011691">
    <property type="protein sequence ID" value="AVK77612.1"/>
    <property type="molecule type" value="Genomic_DNA"/>
</dbReference>